<evidence type="ECO:0000256" key="6">
    <source>
        <dbReference type="ARBA" id="ARBA00040136"/>
    </source>
</evidence>
<feature type="compositionally biased region" description="Polar residues" evidence="7">
    <location>
        <begin position="1"/>
        <end position="11"/>
    </location>
</feature>
<dbReference type="EMBL" id="CAJHUC010000791">
    <property type="protein sequence ID" value="CAD7698224.1"/>
    <property type="molecule type" value="Genomic_DNA"/>
</dbReference>
<protein>
    <recommendedName>
        <fullName evidence="6">Transcription initiation factor TFIID subunit 13</fullName>
    </recommendedName>
</protein>
<dbReference type="PANTHER" id="PTHR11380">
    <property type="entry name" value="TRANSCRIPTION INITIATION FACTOR TFIID/SUPT3-RELATED"/>
    <property type="match status" value="1"/>
</dbReference>
<evidence type="ECO:0000256" key="3">
    <source>
        <dbReference type="ARBA" id="ARBA00023163"/>
    </source>
</evidence>
<dbReference type="GO" id="GO:0006366">
    <property type="term" value="P:transcription by RNA polymerase II"/>
    <property type="evidence" value="ECO:0007669"/>
    <property type="project" value="InterPro"/>
</dbReference>
<proteinExistence type="inferred from homology"/>
<dbReference type="GO" id="GO:0005634">
    <property type="term" value="C:nucleus"/>
    <property type="evidence" value="ECO:0007669"/>
    <property type="project" value="UniProtKB-SubCell"/>
</dbReference>
<keyword evidence="9" id="KW-1185">Reference proteome</keyword>
<dbReference type="InterPro" id="IPR003195">
    <property type="entry name" value="TFIID_TAF13"/>
</dbReference>
<evidence type="ECO:0000313" key="8">
    <source>
        <dbReference type="EMBL" id="CAD7698224.1"/>
    </source>
</evidence>
<comment type="caution">
    <text evidence="8">The sequence shown here is derived from an EMBL/GenBank/DDBJ whole genome shotgun (WGS) entry which is preliminary data.</text>
</comment>
<keyword evidence="2" id="KW-0805">Transcription regulation</keyword>
<feature type="region of interest" description="Disordered" evidence="7">
    <location>
        <begin position="1"/>
        <end position="75"/>
    </location>
</feature>
<dbReference type="GO" id="GO:0046982">
    <property type="term" value="F:protein heterodimerization activity"/>
    <property type="evidence" value="ECO:0007669"/>
    <property type="project" value="InterPro"/>
</dbReference>
<reference evidence="8" key="1">
    <citation type="submission" date="2020-12" db="EMBL/GenBank/DDBJ databases">
        <authorList>
            <person name="Iha C."/>
        </authorList>
    </citation>
    <scope>NUCLEOTIDE SEQUENCE</scope>
</reference>
<dbReference type="Proteomes" id="UP000708148">
    <property type="component" value="Unassembled WGS sequence"/>
</dbReference>
<evidence type="ECO:0000256" key="5">
    <source>
        <dbReference type="ARBA" id="ARBA00038392"/>
    </source>
</evidence>
<dbReference type="SUPFAM" id="SSF47113">
    <property type="entry name" value="Histone-fold"/>
    <property type="match status" value="1"/>
</dbReference>
<evidence type="ECO:0000313" key="9">
    <source>
        <dbReference type="Proteomes" id="UP000708148"/>
    </source>
</evidence>
<dbReference type="Pfam" id="PF02269">
    <property type="entry name" value="TFIID-18kDa"/>
    <property type="match status" value="1"/>
</dbReference>
<dbReference type="AlphaFoldDB" id="A0A8S1ISI1"/>
<comment type="similarity">
    <text evidence="5">Belongs to the TAF13 family.</text>
</comment>
<keyword evidence="3" id="KW-0804">Transcription</keyword>
<evidence type="ECO:0000256" key="7">
    <source>
        <dbReference type="SAM" id="MobiDB-lite"/>
    </source>
</evidence>
<gene>
    <name evidence="8" type="ORF">OSTQU699_LOCUS3585</name>
</gene>
<dbReference type="CDD" id="cd07978">
    <property type="entry name" value="HFD_TAF13"/>
    <property type="match status" value="1"/>
</dbReference>
<evidence type="ECO:0000256" key="4">
    <source>
        <dbReference type="ARBA" id="ARBA00023242"/>
    </source>
</evidence>
<organism evidence="8 9">
    <name type="scientific">Ostreobium quekettii</name>
    <dbReference type="NCBI Taxonomy" id="121088"/>
    <lineage>
        <taxon>Eukaryota</taxon>
        <taxon>Viridiplantae</taxon>
        <taxon>Chlorophyta</taxon>
        <taxon>core chlorophytes</taxon>
        <taxon>Ulvophyceae</taxon>
        <taxon>TCBD clade</taxon>
        <taxon>Bryopsidales</taxon>
        <taxon>Ostreobineae</taxon>
        <taxon>Ostreobiaceae</taxon>
        <taxon>Ostreobium</taxon>
    </lineage>
</organism>
<dbReference type="OrthoDB" id="10266074at2759"/>
<sequence length="166" mass="18149">MKAVAQQQPGASSRPPEQVRGGEAGWATTGAPAGPSGRNAGGGTGTPDAPRKRVRPSSNTTDGESDGPVKRGLFEKDLPGIMYGYGDSETPRQETVELVEDIVFEYVSGLLHKAMETASLRGKLKYEDFMFQVRSEPQKIERIQELLQKNEEIKKARKQMDLDNAD</sequence>
<dbReference type="Gene3D" id="1.10.20.10">
    <property type="entry name" value="Histone, subunit A"/>
    <property type="match status" value="1"/>
</dbReference>
<name>A0A8S1ISI1_9CHLO</name>
<evidence type="ECO:0000256" key="2">
    <source>
        <dbReference type="ARBA" id="ARBA00023015"/>
    </source>
</evidence>
<feature type="compositionally biased region" description="Low complexity" evidence="7">
    <location>
        <begin position="25"/>
        <end position="37"/>
    </location>
</feature>
<dbReference type="InterPro" id="IPR009072">
    <property type="entry name" value="Histone-fold"/>
</dbReference>
<accession>A0A8S1ISI1</accession>
<evidence type="ECO:0000256" key="1">
    <source>
        <dbReference type="ARBA" id="ARBA00004123"/>
    </source>
</evidence>
<comment type="subcellular location">
    <subcellularLocation>
        <location evidence="1">Nucleus</location>
    </subcellularLocation>
</comment>
<keyword evidence="4" id="KW-0539">Nucleus</keyword>
<dbReference type="PANTHER" id="PTHR11380:SF5">
    <property type="entry name" value="TRANSCRIPTION INITIATION FACTOR TFIID SUBUNIT 13"/>
    <property type="match status" value="1"/>
</dbReference>